<dbReference type="Gene3D" id="3.90.320.10">
    <property type="match status" value="1"/>
</dbReference>
<sequence length="985" mass="107890">MFKPSDAPRLFGLAPGVDFPKALITGLHSRLEGQPPEAMARVDLIVNTRRMARRMRDLFDAGPAGFLPRIRLLTQLDTLVPNVTLPPATPALRRRLALIQLVSKLLDTDSSLAPRASLYALSDSLASLIDEMQGEGVSADAIADLDVSDQSGHWQRARTFLEIAQRYLAHTITEPDTEARQRQLISRIITHWDESPPQHPIILAGSTGSRGTTSMLMQAVARLPQGAIILPGFDFDMPTAVWADLDRELLSEDHPQYRFRHLMKALDLSRAQVTPWTETAPHSAPRNALVSLSLRPAPVTHAWLTEGPALENLAGATADLTLLEAPTPRIEALSIALRLRQAVEDGQTAALITPDRMLSRQVTAALDRWDILPDDSAGTPLHLSPPGRFLRHVARLFGTKLGAEALLTLLKHPLTHSGSDRNAHLLNTQRLELQIRKDGLPYPSAEGVQRVAAKIAAKLKEPQAFNAWADWVAGIFPDNQIHGPLLLTDWTARHLGLANAIAAGQAGGENHELWAKKTGEKAAAVMAELAAHAEHGGEMSASDYADLAGALLSGAEVRDRDAPRPDIMVWGTLEARVQGADLVILGGLNDGVWPEAPPPDPWLNRQMRLQAGLLLPERRIGLSSHDYQQAIAAREVWLTRAIRSDEAETVPSRWLNRLGNLLGGLSQTGGPEAWQQMRARGDVWVDQVRALEQVTRTDPAPRPSPRPPVAARPRELSVTEIKRLIRDPYAIYARHSLKLRRISPLVQSPDAPVRGIILHEIMERFVKSATADPALLTKQNMMKIAAEVLEVEAPWPAARAMWLARIGRVADWFIEHEKRRQSFSTPVAFENAARGKHVFPDLGFTLNGIADRIDKSEYGDVLIYDYKTGAPPSPKEQRSFDKQLLIEAAMVEAGSFAEIGPAPVALAAFIGLGAKPVEIPAPLEDEPPAEVLAGLHDLIASYLSPTQGFTARRMVKTEDAAGDYDQLSRFGEWDGTSPANAEDVE</sequence>
<dbReference type="InterPro" id="IPR014153">
    <property type="entry name" value="Ds_break_AddB"/>
</dbReference>
<dbReference type="Pfam" id="PF12705">
    <property type="entry name" value="PDDEXK_1"/>
    <property type="match status" value="1"/>
</dbReference>
<dbReference type="InterPro" id="IPR038726">
    <property type="entry name" value="PDDEXK_AddAB-type"/>
</dbReference>
<dbReference type="InterPro" id="IPR011604">
    <property type="entry name" value="PDDEXK-like_dom_sf"/>
</dbReference>
<protein>
    <submittedName>
        <fullName evidence="2">Double-strand break repair protein AddB</fullName>
    </submittedName>
</protein>
<dbReference type="NCBIfam" id="TIGR02786">
    <property type="entry name" value="addB_alphas"/>
    <property type="match status" value="1"/>
</dbReference>
<dbReference type="InterPro" id="IPR027417">
    <property type="entry name" value="P-loop_NTPase"/>
</dbReference>
<keyword evidence="3" id="KW-1185">Reference proteome</keyword>
<dbReference type="Proteomes" id="UP000198977">
    <property type="component" value="Unassembled WGS sequence"/>
</dbReference>
<accession>A0A1I1YF42</accession>
<evidence type="ECO:0000259" key="1">
    <source>
        <dbReference type="Pfam" id="PF12705"/>
    </source>
</evidence>
<feature type="domain" description="PD-(D/E)XK endonuclease-like" evidence="1">
    <location>
        <begin position="716"/>
        <end position="912"/>
    </location>
</feature>
<reference evidence="2 3" key="1">
    <citation type="submission" date="2016-10" db="EMBL/GenBank/DDBJ databases">
        <authorList>
            <person name="de Groot N.N."/>
        </authorList>
    </citation>
    <scope>NUCLEOTIDE SEQUENCE [LARGE SCALE GENOMIC DNA]</scope>
    <source>
        <strain evidence="2 3">DSM 11443</strain>
    </source>
</reference>
<dbReference type="OrthoDB" id="9780606at2"/>
<dbReference type="SUPFAM" id="SSF52540">
    <property type="entry name" value="P-loop containing nucleoside triphosphate hydrolases"/>
    <property type="match status" value="1"/>
</dbReference>
<dbReference type="STRING" id="74348.SAMN04488523_105198"/>
<gene>
    <name evidence="2" type="ORF">SAMN04488523_105198</name>
</gene>
<dbReference type="InterPro" id="IPR011335">
    <property type="entry name" value="Restrct_endonuc-II-like"/>
</dbReference>
<dbReference type="EMBL" id="FOMW01000005">
    <property type="protein sequence ID" value="SFE16733.1"/>
    <property type="molecule type" value="Genomic_DNA"/>
</dbReference>
<dbReference type="AlphaFoldDB" id="A0A1I1YF42"/>
<evidence type="ECO:0000313" key="2">
    <source>
        <dbReference type="EMBL" id="SFE16733.1"/>
    </source>
</evidence>
<dbReference type="SUPFAM" id="SSF52980">
    <property type="entry name" value="Restriction endonuclease-like"/>
    <property type="match status" value="1"/>
</dbReference>
<proteinExistence type="predicted"/>
<organism evidence="2 3">
    <name type="scientific">Sulfitobacter brevis</name>
    <dbReference type="NCBI Taxonomy" id="74348"/>
    <lineage>
        <taxon>Bacteria</taxon>
        <taxon>Pseudomonadati</taxon>
        <taxon>Pseudomonadota</taxon>
        <taxon>Alphaproteobacteria</taxon>
        <taxon>Rhodobacterales</taxon>
        <taxon>Roseobacteraceae</taxon>
        <taxon>Sulfitobacter</taxon>
    </lineage>
</organism>
<name>A0A1I1YF42_9RHOB</name>
<dbReference type="RefSeq" id="WP_093923450.1">
    <property type="nucleotide sequence ID" value="NZ_FOMW01000005.1"/>
</dbReference>
<evidence type="ECO:0000313" key="3">
    <source>
        <dbReference type="Proteomes" id="UP000198977"/>
    </source>
</evidence>